<dbReference type="InterPro" id="IPR036761">
    <property type="entry name" value="TTHA0802/YceI-like_sf"/>
</dbReference>
<dbReference type="PANTHER" id="PTHR34406:SF1">
    <property type="entry name" value="PROTEIN YCEI"/>
    <property type="match status" value="1"/>
</dbReference>
<evidence type="ECO:0000256" key="1">
    <source>
        <dbReference type="SAM" id="SignalP"/>
    </source>
</evidence>
<proteinExistence type="predicted"/>
<keyword evidence="4" id="KW-1185">Reference proteome</keyword>
<protein>
    <submittedName>
        <fullName evidence="3">YceI family protein</fullName>
    </submittedName>
</protein>
<feature type="signal peptide" evidence="1">
    <location>
        <begin position="1"/>
        <end position="21"/>
    </location>
</feature>
<dbReference type="Proteomes" id="UP000019151">
    <property type="component" value="Plasmid 1"/>
</dbReference>
<dbReference type="InterPro" id="IPR007372">
    <property type="entry name" value="Lipid/polyisoprenoid-bd_YceI"/>
</dbReference>
<dbReference type="SUPFAM" id="SSF101874">
    <property type="entry name" value="YceI-like"/>
    <property type="match status" value="1"/>
</dbReference>
<dbReference type="Pfam" id="PF04264">
    <property type="entry name" value="YceI"/>
    <property type="match status" value="1"/>
</dbReference>
<dbReference type="KEGG" id="gba:J421_5036"/>
<feature type="domain" description="Lipid/polyisoprenoid-binding YceI-like" evidence="2">
    <location>
        <begin position="37"/>
        <end position="198"/>
    </location>
</feature>
<sequence length="205" mass="21472">MRANTRLALATLLSLAPAAIAWRSANDPLVMQPQSRIWIDGKSTVRRFSCKAPVFSVDVDAAPGAVAAVLAGTKAVQTATVTVPAEKMDCGNGTMNEHMLKALKAKDAPTIEFKLSGYDVAKSSAGVQGTLNGTLTLGGQTRPISLEAQAEPAPNGTLHVTGAAQIRMTQFGLKPPSLMMGTMKVDELVTVNFDLLLKPVTSVAN</sequence>
<dbReference type="PANTHER" id="PTHR34406">
    <property type="entry name" value="PROTEIN YCEI"/>
    <property type="match status" value="1"/>
</dbReference>
<dbReference type="SMART" id="SM00867">
    <property type="entry name" value="YceI"/>
    <property type="match status" value="1"/>
</dbReference>
<dbReference type="EMBL" id="CP007129">
    <property type="protein sequence ID" value="AHG92571.1"/>
    <property type="molecule type" value="Genomic_DNA"/>
</dbReference>
<name>W0RPA8_9BACT</name>
<organism evidence="3 4">
    <name type="scientific">Gemmatirosa kalamazoonensis</name>
    <dbReference type="NCBI Taxonomy" id="861299"/>
    <lineage>
        <taxon>Bacteria</taxon>
        <taxon>Pseudomonadati</taxon>
        <taxon>Gemmatimonadota</taxon>
        <taxon>Gemmatimonadia</taxon>
        <taxon>Gemmatimonadales</taxon>
        <taxon>Gemmatimonadaceae</taxon>
        <taxon>Gemmatirosa</taxon>
    </lineage>
</organism>
<dbReference type="AlphaFoldDB" id="W0RPA8"/>
<evidence type="ECO:0000259" key="2">
    <source>
        <dbReference type="SMART" id="SM00867"/>
    </source>
</evidence>
<gene>
    <name evidence="3" type="ORF">J421_5036</name>
</gene>
<dbReference type="Gene3D" id="2.40.128.110">
    <property type="entry name" value="Lipid/polyisoprenoid-binding, YceI-like"/>
    <property type="match status" value="1"/>
</dbReference>
<evidence type="ECO:0000313" key="4">
    <source>
        <dbReference type="Proteomes" id="UP000019151"/>
    </source>
</evidence>
<keyword evidence="1" id="KW-0732">Signal</keyword>
<accession>W0RPA8</accession>
<feature type="chain" id="PRO_5004795229" evidence="1">
    <location>
        <begin position="22"/>
        <end position="205"/>
    </location>
</feature>
<keyword evidence="3" id="KW-0614">Plasmid</keyword>
<geneLocation type="plasmid" evidence="3 4">
    <name>1</name>
</geneLocation>
<dbReference type="OrthoDB" id="9794147at2"/>
<dbReference type="HOGENOM" id="CLU_108463_0_0_0"/>
<dbReference type="RefSeq" id="WP_025413905.1">
    <property type="nucleotide sequence ID" value="NZ_CP007129.1"/>
</dbReference>
<dbReference type="InParanoid" id="W0RPA8"/>
<reference evidence="3 4" key="1">
    <citation type="journal article" date="2014" name="Genome Announc.">
        <title>Genome Sequence and Methylome of Soil Bacterium Gemmatirosa kalamazoonensis KBS708T, a Member of the Rarely Cultivated Gemmatimonadetes Phylum.</title>
        <authorList>
            <person name="Debruyn J.M."/>
            <person name="Radosevich M."/>
            <person name="Wommack K.E."/>
            <person name="Polson S.W."/>
            <person name="Hauser L.J."/>
            <person name="Fawaz M.N."/>
            <person name="Korlach J."/>
            <person name="Tsai Y.C."/>
        </authorList>
    </citation>
    <scope>NUCLEOTIDE SEQUENCE [LARGE SCALE GENOMIC DNA]</scope>
    <source>
        <strain evidence="3 4">KBS708</strain>
        <plasmid evidence="4">Plasmid 1</plasmid>
    </source>
</reference>
<evidence type="ECO:0000313" key="3">
    <source>
        <dbReference type="EMBL" id="AHG92571.1"/>
    </source>
</evidence>